<dbReference type="GO" id="GO:0008097">
    <property type="term" value="F:5S rRNA binding"/>
    <property type="evidence" value="ECO:0007669"/>
    <property type="project" value="TreeGrafter"/>
</dbReference>
<evidence type="ECO:0000256" key="5">
    <source>
        <dbReference type="ARBA" id="ARBA00023274"/>
    </source>
</evidence>
<dbReference type="Gene3D" id="3.30.420.100">
    <property type="match status" value="1"/>
</dbReference>
<dbReference type="PANTHER" id="PTHR12899:SF3">
    <property type="entry name" value="LARGE RIBOSOMAL SUBUNIT PROTEIN UL18M"/>
    <property type="match status" value="1"/>
</dbReference>
<dbReference type="InterPro" id="IPR057268">
    <property type="entry name" value="Ribosomal_L18"/>
</dbReference>
<keyword evidence="5 7" id="KW-0687">Ribonucleoprotein</keyword>
<dbReference type="Pfam" id="PF00861">
    <property type="entry name" value="Ribosomal_L18p"/>
    <property type="match status" value="1"/>
</dbReference>
<dbReference type="SUPFAM" id="SSF53137">
    <property type="entry name" value="Translational machinery components"/>
    <property type="match status" value="1"/>
</dbReference>
<evidence type="ECO:0000256" key="3">
    <source>
        <dbReference type="ARBA" id="ARBA00022884"/>
    </source>
</evidence>
<reference evidence="8" key="1">
    <citation type="submission" date="2020-02" db="EMBL/GenBank/DDBJ databases">
        <authorList>
            <person name="Meier V. D."/>
        </authorList>
    </citation>
    <scope>NUCLEOTIDE SEQUENCE</scope>
    <source>
        <strain evidence="8">AVDCRST_MAG49</strain>
    </source>
</reference>
<name>A0A6J4V607_9BACT</name>
<dbReference type="FunFam" id="3.30.420.100:FF:000001">
    <property type="entry name" value="50S ribosomal protein L18"/>
    <property type="match status" value="1"/>
</dbReference>
<dbReference type="HAMAP" id="MF_01337_B">
    <property type="entry name" value="Ribosomal_uL18_B"/>
    <property type="match status" value="1"/>
</dbReference>
<keyword evidence="4 7" id="KW-0689">Ribosomal protein</keyword>
<comment type="function">
    <text evidence="7">This is one of the proteins that bind and probably mediate the attachment of the 5S RNA into the large ribosomal subunit, where it forms part of the central protuberance.</text>
</comment>
<evidence type="ECO:0000256" key="7">
    <source>
        <dbReference type="HAMAP-Rule" id="MF_01337"/>
    </source>
</evidence>
<dbReference type="GO" id="GO:0003735">
    <property type="term" value="F:structural constituent of ribosome"/>
    <property type="evidence" value="ECO:0007669"/>
    <property type="project" value="InterPro"/>
</dbReference>
<evidence type="ECO:0000256" key="1">
    <source>
        <dbReference type="ARBA" id="ARBA00007116"/>
    </source>
</evidence>
<evidence type="ECO:0000256" key="6">
    <source>
        <dbReference type="ARBA" id="ARBA00035197"/>
    </source>
</evidence>
<dbReference type="InterPro" id="IPR004389">
    <property type="entry name" value="Ribosomal_uL18_bac-type"/>
</dbReference>
<evidence type="ECO:0000313" key="8">
    <source>
        <dbReference type="EMBL" id="CAA9567342.1"/>
    </source>
</evidence>
<dbReference type="PANTHER" id="PTHR12899">
    <property type="entry name" value="39S RIBOSOMAL PROTEIN L18, MITOCHONDRIAL"/>
    <property type="match status" value="1"/>
</dbReference>
<dbReference type="NCBIfam" id="TIGR00060">
    <property type="entry name" value="L18_bact"/>
    <property type="match status" value="1"/>
</dbReference>
<keyword evidence="3 7" id="KW-0694">RNA-binding</keyword>
<evidence type="ECO:0000256" key="4">
    <source>
        <dbReference type="ARBA" id="ARBA00022980"/>
    </source>
</evidence>
<dbReference type="EMBL" id="CADCWG010000214">
    <property type="protein sequence ID" value="CAA9567342.1"/>
    <property type="molecule type" value="Genomic_DNA"/>
</dbReference>
<dbReference type="GO" id="GO:0006412">
    <property type="term" value="P:translation"/>
    <property type="evidence" value="ECO:0007669"/>
    <property type="project" value="UniProtKB-UniRule"/>
</dbReference>
<comment type="subunit">
    <text evidence="7">Part of the 50S ribosomal subunit; part of the 5S rRNA/L5/L18/L25 subcomplex. Contacts the 5S and 23S rRNAs.</text>
</comment>
<gene>
    <name evidence="7" type="primary">rplR</name>
    <name evidence="8" type="ORF">AVDCRST_MAG49-3254</name>
</gene>
<sequence>MARTKWRRALSPRKRRHVRVRAKVSGTPQRPRLNVFRSSAHIYAQVIDDTVGNTLVAASDLEDEVVSRAGEGAAKVARARAVGAIIAERARAAGYEAVVFDRGGFLYHGRIKAVADGAREGGLQF</sequence>
<evidence type="ECO:0000256" key="2">
    <source>
        <dbReference type="ARBA" id="ARBA00022730"/>
    </source>
</evidence>
<dbReference type="InterPro" id="IPR005484">
    <property type="entry name" value="Ribosomal_uL18_bac/plant/anim"/>
</dbReference>
<keyword evidence="2 7" id="KW-0699">rRNA-binding</keyword>
<dbReference type="CDD" id="cd00432">
    <property type="entry name" value="Ribosomal_L18_L5e"/>
    <property type="match status" value="1"/>
</dbReference>
<organism evidence="8">
    <name type="scientific">uncultured Thermomicrobiales bacterium</name>
    <dbReference type="NCBI Taxonomy" id="1645740"/>
    <lineage>
        <taxon>Bacteria</taxon>
        <taxon>Pseudomonadati</taxon>
        <taxon>Thermomicrobiota</taxon>
        <taxon>Thermomicrobia</taxon>
        <taxon>Thermomicrobiales</taxon>
        <taxon>environmental samples</taxon>
    </lineage>
</organism>
<comment type="similarity">
    <text evidence="1 7">Belongs to the universal ribosomal protein uL18 family.</text>
</comment>
<dbReference type="AlphaFoldDB" id="A0A6J4V607"/>
<dbReference type="GO" id="GO:0022625">
    <property type="term" value="C:cytosolic large ribosomal subunit"/>
    <property type="evidence" value="ECO:0007669"/>
    <property type="project" value="TreeGrafter"/>
</dbReference>
<proteinExistence type="inferred from homology"/>
<accession>A0A6J4V607</accession>
<protein>
    <recommendedName>
        <fullName evidence="6 7">Large ribosomal subunit protein uL18</fullName>
    </recommendedName>
</protein>